<sequence>MRSQAKDASAVQCSTRGRKNRLPRAASGIPQRGDRHQPLPWVTKVGDSERFTVQAISTLVVIDQGRVVTRRSGAAPVPALGEWGDDALAA</sequence>
<name>A0A9W6MCE8_9ACTN</name>
<reference evidence="2" key="2">
    <citation type="submission" date="2023-01" db="EMBL/GenBank/DDBJ databases">
        <authorList>
            <person name="Sun Q."/>
            <person name="Evtushenko L."/>
        </authorList>
    </citation>
    <scope>NUCLEOTIDE SEQUENCE</scope>
    <source>
        <strain evidence="2">VKM Ac-2007</strain>
    </source>
</reference>
<gene>
    <name evidence="2" type="ORF">GCM10017600_24920</name>
</gene>
<keyword evidence="3" id="KW-1185">Reference proteome</keyword>
<dbReference type="Proteomes" id="UP001143474">
    <property type="component" value="Unassembled WGS sequence"/>
</dbReference>
<protein>
    <submittedName>
        <fullName evidence="2">Uncharacterized protein</fullName>
    </submittedName>
</protein>
<organism evidence="2 3">
    <name type="scientific">Streptosporangium carneum</name>
    <dbReference type="NCBI Taxonomy" id="47481"/>
    <lineage>
        <taxon>Bacteria</taxon>
        <taxon>Bacillati</taxon>
        <taxon>Actinomycetota</taxon>
        <taxon>Actinomycetes</taxon>
        <taxon>Streptosporangiales</taxon>
        <taxon>Streptosporangiaceae</taxon>
        <taxon>Streptosporangium</taxon>
    </lineage>
</organism>
<accession>A0A9W6MCE8</accession>
<evidence type="ECO:0000256" key="1">
    <source>
        <dbReference type="SAM" id="MobiDB-lite"/>
    </source>
</evidence>
<dbReference type="RefSeq" id="WP_271217571.1">
    <property type="nucleotide sequence ID" value="NZ_BAAAVD010000004.1"/>
</dbReference>
<reference evidence="2" key="1">
    <citation type="journal article" date="2014" name="Int. J. Syst. Evol. Microbiol.">
        <title>Complete genome sequence of Corynebacterium casei LMG S-19264T (=DSM 44701T), isolated from a smear-ripened cheese.</title>
        <authorList>
            <consortium name="US DOE Joint Genome Institute (JGI-PGF)"/>
            <person name="Walter F."/>
            <person name="Albersmeier A."/>
            <person name="Kalinowski J."/>
            <person name="Ruckert C."/>
        </authorList>
    </citation>
    <scope>NUCLEOTIDE SEQUENCE</scope>
    <source>
        <strain evidence="2">VKM Ac-2007</strain>
    </source>
</reference>
<evidence type="ECO:0000313" key="3">
    <source>
        <dbReference type="Proteomes" id="UP001143474"/>
    </source>
</evidence>
<feature type="region of interest" description="Disordered" evidence="1">
    <location>
        <begin position="1"/>
        <end position="40"/>
    </location>
</feature>
<proteinExistence type="predicted"/>
<dbReference type="AlphaFoldDB" id="A0A9W6MCE8"/>
<dbReference type="EMBL" id="BSEV01000004">
    <property type="protein sequence ID" value="GLK09086.1"/>
    <property type="molecule type" value="Genomic_DNA"/>
</dbReference>
<comment type="caution">
    <text evidence="2">The sequence shown here is derived from an EMBL/GenBank/DDBJ whole genome shotgun (WGS) entry which is preliminary data.</text>
</comment>
<evidence type="ECO:0000313" key="2">
    <source>
        <dbReference type="EMBL" id="GLK09086.1"/>
    </source>
</evidence>